<dbReference type="Gene3D" id="2.60.120.650">
    <property type="entry name" value="Cupin"/>
    <property type="match status" value="1"/>
</dbReference>
<dbReference type="PANTHER" id="PTHR12549">
    <property type="entry name" value="JMJC DOMAIN-CONTAINING HISTONE DEMETHYLATION PROTEIN"/>
    <property type="match status" value="1"/>
</dbReference>
<evidence type="ECO:0000313" key="5">
    <source>
        <dbReference type="EMBL" id="KAD1397646.1"/>
    </source>
</evidence>
<comment type="similarity">
    <text evidence="2">Belongs to the JARID1 histone demethylase family.</text>
</comment>
<dbReference type="GO" id="GO:0003712">
    <property type="term" value="F:transcription coregulator activity"/>
    <property type="evidence" value="ECO:0007669"/>
    <property type="project" value="TreeGrafter"/>
</dbReference>
<keyword evidence="3" id="KW-0479">Metal-binding</keyword>
<proteinExistence type="inferred from homology"/>
<dbReference type="GO" id="GO:0000785">
    <property type="term" value="C:chromatin"/>
    <property type="evidence" value="ECO:0007669"/>
    <property type="project" value="TreeGrafter"/>
</dbReference>
<evidence type="ECO:0000256" key="3">
    <source>
        <dbReference type="ARBA" id="ARBA00022723"/>
    </source>
</evidence>
<gene>
    <name evidence="5" type="ORF">E3N88_42876</name>
</gene>
<comment type="subcellular location">
    <subcellularLocation>
        <location evidence="1">Nucleus</location>
    </subcellularLocation>
</comment>
<dbReference type="GO" id="GO:0046872">
    <property type="term" value="F:metal ion binding"/>
    <property type="evidence" value="ECO:0007669"/>
    <property type="project" value="UniProtKB-KW"/>
</dbReference>
<accession>A0A5N6LGI8</accession>
<dbReference type="GO" id="GO:0032454">
    <property type="term" value="F:histone H3K9 demethylase activity"/>
    <property type="evidence" value="ECO:0007669"/>
    <property type="project" value="InterPro"/>
</dbReference>
<keyword evidence="6" id="KW-1185">Reference proteome</keyword>
<dbReference type="OrthoDB" id="1682560at2759"/>
<comment type="caution">
    <text evidence="5">The sequence shown here is derived from an EMBL/GenBank/DDBJ whole genome shotgun (WGS) entry which is preliminary data.</text>
</comment>
<dbReference type="InterPro" id="IPR045109">
    <property type="entry name" value="LSDs-like"/>
</dbReference>
<protein>
    <recommendedName>
        <fullName evidence="7">JmjC domain-containing protein</fullName>
    </recommendedName>
</protein>
<organism evidence="5 6">
    <name type="scientific">Mikania micrantha</name>
    <name type="common">bitter vine</name>
    <dbReference type="NCBI Taxonomy" id="192012"/>
    <lineage>
        <taxon>Eukaryota</taxon>
        <taxon>Viridiplantae</taxon>
        <taxon>Streptophyta</taxon>
        <taxon>Embryophyta</taxon>
        <taxon>Tracheophyta</taxon>
        <taxon>Spermatophyta</taxon>
        <taxon>Magnoliopsida</taxon>
        <taxon>eudicotyledons</taxon>
        <taxon>Gunneridae</taxon>
        <taxon>Pentapetalae</taxon>
        <taxon>asterids</taxon>
        <taxon>campanulids</taxon>
        <taxon>Asterales</taxon>
        <taxon>Asteraceae</taxon>
        <taxon>Asteroideae</taxon>
        <taxon>Heliantheae alliance</taxon>
        <taxon>Eupatorieae</taxon>
        <taxon>Mikania</taxon>
    </lineage>
</organism>
<evidence type="ECO:0000256" key="1">
    <source>
        <dbReference type="ARBA" id="ARBA00004123"/>
    </source>
</evidence>
<reference evidence="5 6" key="1">
    <citation type="submission" date="2019-05" db="EMBL/GenBank/DDBJ databases">
        <title>Mikania micrantha, genome provides insights into the molecular mechanism of rapid growth.</title>
        <authorList>
            <person name="Liu B."/>
        </authorList>
    </citation>
    <scope>NUCLEOTIDE SEQUENCE [LARGE SCALE GENOMIC DNA]</scope>
    <source>
        <strain evidence="5">NLD-2019</strain>
        <tissue evidence="5">Leaf</tissue>
    </source>
</reference>
<dbReference type="GO" id="GO:0031490">
    <property type="term" value="F:chromatin DNA binding"/>
    <property type="evidence" value="ECO:0007669"/>
    <property type="project" value="TreeGrafter"/>
</dbReference>
<evidence type="ECO:0000256" key="4">
    <source>
        <dbReference type="ARBA" id="ARBA00023242"/>
    </source>
</evidence>
<sequence length="116" mass="13127">MVLTEEFINCYTLGEKSPHMLQLKDFSKNGMFEDILPRYYNAFIRVLPFKEYTNPKEGFLNLAAKLPPASLKPDMGSKAYIANGMVQELGKGNFVTNLHCDMSDAVNILTHHGRDN</sequence>
<dbReference type="GO" id="GO:0006357">
    <property type="term" value="P:regulation of transcription by RNA polymerase II"/>
    <property type="evidence" value="ECO:0007669"/>
    <property type="project" value="TreeGrafter"/>
</dbReference>
<evidence type="ECO:0000256" key="2">
    <source>
        <dbReference type="ARBA" id="ARBA00006801"/>
    </source>
</evidence>
<name>A0A5N6LGI8_9ASTR</name>
<keyword evidence="4" id="KW-0539">Nucleus</keyword>
<dbReference type="Proteomes" id="UP000326396">
    <property type="component" value="Unassembled WGS sequence"/>
</dbReference>
<dbReference type="EMBL" id="SZYD01000803">
    <property type="protein sequence ID" value="KAD1397646.1"/>
    <property type="molecule type" value="Genomic_DNA"/>
</dbReference>
<dbReference type="GO" id="GO:0000118">
    <property type="term" value="C:histone deacetylase complex"/>
    <property type="evidence" value="ECO:0007669"/>
    <property type="project" value="TreeGrafter"/>
</dbReference>
<dbReference type="PANTHER" id="PTHR12549:SF11">
    <property type="entry name" value="LYSINE-SPECIFIC DEMETHYLASE JMJ25"/>
    <property type="match status" value="1"/>
</dbReference>
<evidence type="ECO:0000313" key="6">
    <source>
        <dbReference type="Proteomes" id="UP000326396"/>
    </source>
</evidence>
<dbReference type="AlphaFoldDB" id="A0A5N6LGI8"/>
<evidence type="ECO:0008006" key="7">
    <source>
        <dbReference type="Google" id="ProtNLM"/>
    </source>
</evidence>